<reference evidence="1" key="2">
    <citation type="journal article" date="2015" name="Data Brief">
        <title>Shoot transcriptome of the giant reed, Arundo donax.</title>
        <authorList>
            <person name="Barrero R.A."/>
            <person name="Guerrero F.D."/>
            <person name="Moolhuijzen P."/>
            <person name="Goolsby J.A."/>
            <person name="Tidwell J."/>
            <person name="Bellgard S.E."/>
            <person name="Bellgard M.I."/>
        </authorList>
    </citation>
    <scope>NUCLEOTIDE SEQUENCE</scope>
    <source>
        <tissue evidence="1">Shoot tissue taken approximately 20 cm above the soil surface</tissue>
    </source>
</reference>
<protein>
    <submittedName>
        <fullName evidence="1">Uncharacterized protein</fullName>
    </submittedName>
</protein>
<sequence>MRGVSSGSLVPIKNANQMIEISLATSKNQCNRTGNWFSYYLLFNEHMVRLQ</sequence>
<name>A0A0A9TNW9_ARUDO</name>
<dbReference type="AlphaFoldDB" id="A0A0A9TNW9"/>
<proteinExistence type="predicted"/>
<organism evidence="1">
    <name type="scientific">Arundo donax</name>
    <name type="common">Giant reed</name>
    <name type="synonym">Donax arundinaceus</name>
    <dbReference type="NCBI Taxonomy" id="35708"/>
    <lineage>
        <taxon>Eukaryota</taxon>
        <taxon>Viridiplantae</taxon>
        <taxon>Streptophyta</taxon>
        <taxon>Embryophyta</taxon>
        <taxon>Tracheophyta</taxon>
        <taxon>Spermatophyta</taxon>
        <taxon>Magnoliopsida</taxon>
        <taxon>Liliopsida</taxon>
        <taxon>Poales</taxon>
        <taxon>Poaceae</taxon>
        <taxon>PACMAD clade</taxon>
        <taxon>Arundinoideae</taxon>
        <taxon>Arundineae</taxon>
        <taxon>Arundo</taxon>
    </lineage>
</organism>
<reference evidence="1" key="1">
    <citation type="submission" date="2014-09" db="EMBL/GenBank/DDBJ databases">
        <authorList>
            <person name="Magalhaes I.L.F."/>
            <person name="Oliveira U."/>
            <person name="Santos F.R."/>
            <person name="Vidigal T.H.D.A."/>
            <person name="Brescovit A.D."/>
            <person name="Santos A.J."/>
        </authorList>
    </citation>
    <scope>NUCLEOTIDE SEQUENCE</scope>
    <source>
        <tissue evidence="1">Shoot tissue taken approximately 20 cm above the soil surface</tissue>
    </source>
</reference>
<dbReference type="EMBL" id="GBRH01281979">
    <property type="protein sequence ID" value="JAD15916.1"/>
    <property type="molecule type" value="Transcribed_RNA"/>
</dbReference>
<evidence type="ECO:0000313" key="1">
    <source>
        <dbReference type="EMBL" id="JAD15916.1"/>
    </source>
</evidence>
<accession>A0A0A9TNW9</accession>